<evidence type="ECO:0000313" key="3">
    <source>
        <dbReference type="Proteomes" id="UP000017981"/>
    </source>
</evidence>
<dbReference type="EMBL" id="CAQL01000084">
    <property type="protein sequence ID" value="CCQ54062.1"/>
    <property type="molecule type" value="Genomic_DNA"/>
</dbReference>
<evidence type="ECO:0000313" key="2">
    <source>
        <dbReference type="EMBL" id="CCQ54062.1"/>
    </source>
</evidence>
<keyword evidence="1" id="KW-1133">Transmembrane helix</keyword>
<gene>
    <name evidence="2" type="ORF">CWATWH0005_3613</name>
</gene>
<sequence>MRRGNSPPFVLSFAKLSMSTFSLNLIIFAKNLMKREIFLPQYDFRTF</sequence>
<accession>T2IMQ1</accession>
<dbReference type="AlphaFoldDB" id="T2IMQ1"/>
<keyword evidence="1" id="KW-0472">Membrane</keyword>
<comment type="caution">
    <text evidence="2">The sequence shown here is derived from an EMBL/GenBank/DDBJ whole genome shotgun (WGS) entry which is preliminary data.</text>
</comment>
<reference evidence="2 3" key="1">
    <citation type="submission" date="2013-01" db="EMBL/GenBank/DDBJ databases">
        <authorList>
            <person name="Bench S."/>
        </authorList>
    </citation>
    <scope>NUCLEOTIDE SEQUENCE [LARGE SCALE GENOMIC DNA]</scope>
    <source>
        <strain evidence="2 3">WH 0005</strain>
    </source>
</reference>
<protein>
    <submittedName>
        <fullName evidence="2">Uncharacterized protein</fullName>
    </submittedName>
</protein>
<evidence type="ECO:0000256" key="1">
    <source>
        <dbReference type="SAM" id="Phobius"/>
    </source>
</evidence>
<name>T2IMQ1_CROWT</name>
<proteinExistence type="predicted"/>
<reference evidence="2 3" key="2">
    <citation type="submission" date="2013-09" db="EMBL/GenBank/DDBJ databases">
        <title>Whole genome comparison of six Crocosphaera watsonii strains with differing phenotypes.</title>
        <authorList>
            <person name="Bench S.R."/>
            <person name="Heller P."/>
            <person name="Frank I."/>
            <person name="Arciniega M."/>
            <person name="Shilova I.N."/>
            <person name="Zehr J.P."/>
        </authorList>
    </citation>
    <scope>NUCLEOTIDE SEQUENCE [LARGE SCALE GENOMIC DNA]</scope>
    <source>
        <strain evidence="2 3">WH 0005</strain>
    </source>
</reference>
<organism evidence="2 3">
    <name type="scientific">Crocosphaera watsonii WH 0005</name>
    <dbReference type="NCBI Taxonomy" id="423472"/>
    <lineage>
        <taxon>Bacteria</taxon>
        <taxon>Bacillati</taxon>
        <taxon>Cyanobacteriota</taxon>
        <taxon>Cyanophyceae</taxon>
        <taxon>Oscillatoriophycideae</taxon>
        <taxon>Chroococcales</taxon>
        <taxon>Aphanothecaceae</taxon>
        <taxon>Crocosphaera</taxon>
    </lineage>
</organism>
<keyword evidence="1" id="KW-0812">Transmembrane</keyword>
<dbReference type="Proteomes" id="UP000017981">
    <property type="component" value="Unassembled WGS sequence"/>
</dbReference>
<feature type="transmembrane region" description="Helical" evidence="1">
    <location>
        <begin position="12"/>
        <end position="29"/>
    </location>
</feature>